<feature type="compositionally biased region" description="Pro residues" evidence="1">
    <location>
        <begin position="34"/>
        <end position="45"/>
    </location>
</feature>
<evidence type="ECO:0000256" key="1">
    <source>
        <dbReference type="SAM" id="MobiDB-lite"/>
    </source>
</evidence>
<dbReference type="EMBL" id="LT629742">
    <property type="protein sequence ID" value="SDT07621.1"/>
    <property type="molecule type" value="Genomic_DNA"/>
</dbReference>
<evidence type="ECO:0000313" key="3">
    <source>
        <dbReference type="Proteomes" id="UP000181956"/>
    </source>
</evidence>
<sequence length="45" mass="4755">MSTPASTPDRDDHDLSDEELLAPEESILKGWLPSPTPTDGPAPAP</sequence>
<organism evidence="2 3">
    <name type="scientific">Microterricola viridarii</name>
    <dbReference type="NCBI Taxonomy" id="412690"/>
    <lineage>
        <taxon>Bacteria</taxon>
        <taxon>Bacillati</taxon>
        <taxon>Actinomycetota</taxon>
        <taxon>Actinomycetes</taxon>
        <taxon>Micrococcales</taxon>
        <taxon>Microbacteriaceae</taxon>
        <taxon>Microterricola</taxon>
    </lineage>
</organism>
<reference evidence="3" key="1">
    <citation type="submission" date="2016-10" db="EMBL/GenBank/DDBJ databases">
        <authorList>
            <person name="Varghese N."/>
            <person name="Submissions S."/>
        </authorList>
    </citation>
    <scope>NUCLEOTIDE SEQUENCE [LARGE SCALE GENOMIC DNA]</scope>
    <source>
        <strain evidence="3">DSM 21772</strain>
    </source>
</reference>
<accession>A0A1H1XEQ9</accession>
<dbReference type="RefSeq" id="WP_172829717.1">
    <property type="nucleotide sequence ID" value="NZ_LT629742.1"/>
</dbReference>
<gene>
    <name evidence="2" type="ORF">SAMN04489834_2771</name>
</gene>
<protein>
    <submittedName>
        <fullName evidence="2">Uncharacterized protein</fullName>
    </submittedName>
</protein>
<dbReference type="STRING" id="412690.SAMN04489834_2771"/>
<dbReference type="AlphaFoldDB" id="A0A1H1XEQ9"/>
<dbReference type="Proteomes" id="UP000181956">
    <property type="component" value="Chromosome I"/>
</dbReference>
<proteinExistence type="predicted"/>
<feature type="region of interest" description="Disordered" evidence="1">
    <location>
        <begin position="1"/>
        <end position="45"/>
    </location>
</feature>
<name>A0A1H1XEQ9_9MICO</name>
<evidence type="ECO:0000313" key="2">
    <source>
        <dbReference type="EMBL" id="SDT07621.1"/>
    </source>
</evidence>
<keyword evidence="3" id="KW-1185">Reference proteome</keyword>